<reference evidence="2 3" key="1">
    <citation type="submission" date="2018-02" db="EMBL/GenBank/DDBJ databases">
        <authorList>
            <person name="Cohen D.B."/>
            <person name="Kent A.D."/>
        </authorList>
    </citation>
    <scope>NUCLEOTIDE SEQUENCE [LARGE SCALE GENOMIC DNA]</scope>
    <source>
        <strain evidence="2">1</strain>
    </source>
</reference>
<gene>
    <name evidence="2" type="ORF">MPLG2_3901</name>
</gene>
<protein>
    <submittedName>
        <fullName evidence="2">Uncharacterized protein</fullName>
    </submittedName>
</protein>
<organism evidence="2 3">
    <name type="scientific">Micropruina glycogenica</name>
    <dbReference type="NCBI Taxonomy" id="75385"/>
    <lineage>
        <taxon>Bacteria</taxon>
        <taxon>Bacillati</taxon>
        <taxon>Actinomycetota</taxon>
        <taxon>Actinomycetes</taxon>
        <taxon>Propionibacteriales</taxon>
        <taxon>Nocardioidaceae</taxon>
        <taxon>Micropruina</taxon>
    </lineage>
</organism>
<proteinExistence type="predicted"/>
<feature type="region of interest" description="Disordered" evidence="1">
    <location>
        <begin position="1"/>
        <end position="24"/>
    </location>
</feature>
<dbReference type="KEGG" id="mgg:MPLG2_3901"/>
<accession>A0A2N9JMW5</accession>
<keyword evidence="3" id="KW-1185">Reference proteome</keyword>
<evidence type="ECO:0000256" key="1">
    <source>
        <dbReference type="SAM" id="MobiDB-lite"/>
    </source>
</evidence>
<evidence type="ECO:0000313" key="3">
    <source>
        <dbReference type="Proteomes" id="UP000238164"/>
    </source>
</evidence>
<sequence>MRPGEITDADQATAERASPADRLPCGVFSNATRLSETRHVVGLQHESLVGTMRARAIAEKAALQARAGSSEPRRPNG</sequence>
<name>A0A2N9JMW5_9ACTN</name>
<evidence type="ECO:0000313" key="2">
    <source>
        <dbReference type="EMBL" id="SPD88931.1"/>
    </source>
</evidence>
<dbReference type="Proteomes" id="UP000238164">
    <property type="component" value="Chromosome 1"/>
</dbReference>
<dbReference type="AlphaFoldDB" id="A0A2N9JMW5"/>
<dbReference type="EMBL" id="LT985188">
    <property type="protein sequence ID" value="SPD88931.1"/>
    <property type="molecule type" value="Genomic_DNA"/>
</dbReference>